<gene>
    <name evidence="1" type="ORF">F5144DRAFT_574405</name>
</gene>
<keyword evidence="1" id="KW-0808">Transferase</keyword>
<evidence type="ECO:0000313" key="1">
    <source>
        <dbReference type="EMBL" id="KAH6632538.1"/>
    </source>
</evidence>
<organism evidence="1 2">
    <name type="scientific">Chaetomium tenue</name>
    <dbReference type="NCBI Taxonomy" id="1854479"/>
    <lineage>
        <taxon>Eukaryota</taxon>
        <taxon>Fungi</taxon>
        <taxon>Dikarya</taxon>
        <taxon>Ascomycota</taxon>
        <taxon>Pezizomycotina</taxon>
        <taxon>Sordariomycetes</taxon>
        <taxon>Sordariomycetidae</taxon>
        <taxon>Sordariales</taxon>
        <taxon>Chaetomiaceae</taxon>
        <taxon>Chaetomium</taxon>
    </lineage>
</organism>
<keyword evidence="2" id="KW-1185">Reference proteome</keyword>
<keyword evidence="1" id="KW-0418">Kinase</keyword>
<accession>A0ACB7PAQ0</accession>
<reference evidence="1 2" key="1">
    <citation type="journal article" date="2021" name="Nat. Commun.">
        <title>Genetic determinants of endophytism in the Arabidopsis root mycobiome.</title>
        <authorList>
            <person name="Mesny F."/>
            <person name="Miyauchi S."/>
            <person name="Thiergart T."/>
            <person name="Pickel B."/>
            <person name="Atanasova L."/>
            <person name="Karlsson M."/>
            <person name="Huettel B."/>
            <person name="Barry K.W."/>
            <person name="Haridas S."/>
            <person name="Chen C."/>
            <person name="Bauer D."/>
            <person name="Andreopoulos W."/>
            <person name="Pangilinan J."/>
            <person name="LaButti K."/>
            <person name="Riley R."/>
            <person name="Lipzen A."/>
            <person name="Clum A."/>
            <person name="Drula E."/>
            <person name="Henrissat B."/>
            <person name="Kohler A."/>
            <person name="Grigoriev I.V."/>
            <person name="Martin F.M."/>
            <person name="Hacquard S."/>
        </authorList>
    </citation>
    <scope>NUCLEOTIDE SEQUENCE [LARGE SCALE GENOMIC DNA]</scope>
    <source>
        <strain evidence="1 2">MPI-SDFR-AT-0079</strain>
    </source>
</reference>
<sequence length="272" mass="29954">MVWIDPEFVVPTIPDTEKYEGTEADANVLQALPNGVTIKWSSTCGASSWAISSKLDTISADGQEKSYFLKVYTASGALDIARGEFEGIRKLAAAIPDNVPTPVAYGLCANDPSRAFFLAQFSAMTDELPGIMDLISVVLKIHQEPSPSGKFGFDVTTFSGKHGSDNTWCDTWEEFFTRAMRGTMNGELAIHGPDEELQRLSEDILTKVIPRLIRPMETEGRRIEPVLVHGDLWHGNVSIHNDTKAPILYDPCCFYGHNECQPPLPPLLPLMA</sequence>
<evidence type="ECO:0000313" key="2">
    <source>
        <dbReference type="Proteomes" id="UP000724584"/>
    </source>
</evidence>
<dbReference type="EMBL" id="JAGIZQ010000004">
    <property type="protein sequence ID" value="KAH6632538.1"/>
    <property type="molecule type" value="Genomic_DNA"/>
</dbReference>
<proteinExistence type="predicted"/>
<comment type="caution">
    <text evidence="1">The sequence shown here is derived from an EMBL/GenBank/DDBJ whole genome shotgun (WGS) entry which is preliminary data.</text>
</comment>
<protein>
    <submittedName>
        <fullName evidence="1">Fructosamine kinase-domain-containing protein</fullName>
    </submittedName>
</protein>
<dbReference type="Proteomes" id="UP000724584">
    <property type="component" value="Unassembled WGS sequence"/>
</dbReference>
<name>A0ACB7PAQ0_9PEZI</name>